<protein>
    <recommendedName>
        <fullName evidence="1">Immunity protein 40 domain-containing protein</fullName>
    </recommendedName>
</protein>
<dbReference type="RefSeq" id="WP_223927002.1">
    <property type="nucleotide sequence ID" value="NZ_BPTU01000004.1"/>
</dbReference>
<dbReference type="Pfam" id="PF15569">
    <property type="entry name" value="Imm40"/>
    <property type="match status" value="1"/>
</dbReference>
<reference evidence="2" key="1">
    <citation type="journal article" date="2022" name="Int. J. Syst. Evol. Microbiol.">
        <title>Prevotella lacticifex sp. nov., isolated from the rumen of cows.</title>
        <authorList>
            <person name="Shinkai T."/>
            <person name="Ikeyama N."/>
            <person name="Kumagai M."/>
            <person name="Ohmori H."/>
            <person name="Sakamoto M."/>
            <person name="Ohkuma M."/>
            <person name="Mitsumori M."/>
        </authorList>
    </citation>
    <scope>NUCLEOTIDE SEQUENCE</scope>
    <source>
        <strain evidence="2">R5076</strain>
    </source>
</reference>
<dbReference type="InterPro" id="IPR029080">
    <property type="entry name" value="Imm40"/>
</dbReference>
<accession>A0A9R1CWS0</accession>
<dbReference type="Proteomes" id="UP000825483">
    <property type="component" value="Unassembled WGS sequence"/>
</dbReference>
<dbReference type="AlphaFoldDB" id="A0A9R1CWS0"/>
<feature type="domain" description="Immunity protein 40" evidence="1">
    <location>
        <begin position="20"/>
        <end position="112"/>
    </location>
</feature>
<evidence type="ECO:0000313" key="2">
    <source>
        <dbReference type="EMBL" id="GJG57844.1"/>
    </source>
</evidence>
<organism evidence="2 3">
    <name type="scientific">Prevotella lacticifex</name>
    <dbReference type="NCBI Taxonomy" id="2854755"/>
    <lineage>
        <taxon>Bacteria</taxon>
        <taxon>Pseudomonadati</taxon>
        <taxon>Bacteroidota</taxon>
        <taxon>Bacteroidia</taxon>
        <taxon>Bacteroidales</taxon>
        <taxon>Prevotellaceae</taxon>
        <taxon>Prevotella</taxon>
    </lineage>
</organism>
<name>A0A9R1CWS0_9BACT</name>
<dbReference type="EMBL" id="BPUB01000001">
    <property type="protein sequence ID" value="GJG57844.1"/>
    <property type="molecule type" value="Genomic_DNA"/>
</dbReference>
<proteinExistence type="predicted"/>
<evidence type="ECO:0000259" key="1">
    <source>
        <dbReference type="Pfam" id="PF15569"/>
    </source>
</evidence>
<keyword evidence="3" id="KW-1185">Reference proteome</keyword>
<dbReference type="GeneID" id="72468747"/>
<gene>
    <name evidence="2" type="ORF">PRLR5076_06950</name>
</gene>
<sequence>MKQNDIIPIIQDNNISEYYSLKNLGVEGYAFPYQEALKIVHICKLLAIPILGGDVYSMNNSTIKNSDNNWYYDRAPHESYYEYVQNSCNKSESYIRTFKTHSCDRPLFSFVLEN</sequence>
<comment type="caution">
    <text evidence="2">The sequence shown here is derived from an EMBL/GenBank/DDBJ whole genome shotgun (WGS) entry which is preliminary data.</text>
</comment>
<evidence type="ECO:0000313" key="3">
    <source>
        <dbReference type="Proteomes" id="UP000825483"/>
    </source>
</evidence>